<feature type="region of interest" description="Disordered" evidence="1">
    <location>
        <begin position="32"/>
        <end position="61"/>
    </location>
</feature>
<accession>A0A382II43</accession>
<protein>
    <submittedName>
        <fullName evidence="2">Uncharacterized protein</fullName>
    </submittedName>
</protein>
<name>A0A382II43_9ZZZZ</name>
<sequence>MMRTTNFDPDRQLQLVTKVLCEEFLRALAGARTRHHMTARQKPPPETFVDPGSVGVSSSEEHRLPACPVKFISSLTADRRAQALTSMRRRRSNLTQRGDARITLVDHQPATRHNVAVYSGEKQNV</sequence>
<evidence type="ECO:0000256" key="1">
    <source>
        <dbReference type="SAM" id="MobiDB-lite"/>
    </source>
</evidence>
<proteinExistence type="predicted"/>
<reference evidence="2" key="1">
    <citation type="submission" date="2018-05" db="EMBL/GenBank/DDBJ databases">
        <authorList>
            <person name="Lanie J.A."/>
            <person name="Ng W.-L."/>
            <person name="Kazmierczak K.M."/>
            <person name="Andrzejewski T.M."/>
            <person name="Davidsen T.M."/>
            <person name="Wayne K.J."/>
            <person name="Tettelin H."/>
            <person name="Glass J.I."/>
            <person name="Rusch D."/>
            <person name="Podicherti R."/>
            <person name="Tsui H.-C.T."/>
            <person name="Winkler M.E."/>
        </authorList>
    </citation>
    <scope>NUCLEOTIDE SEQUENCE</scope>
</reference>
<feature type="non-terminal residue" evidence="2">
    <location>
        <position position="125"/>
    </location>
</feature>
<dbReference type="AlphaFoldDB" id="A0A382II43"/>
<evidence type="ECO:0000313" key="2">
    <source>
        <dbReference type="EMBL" id="SVB99414.1"/>
    </source>
</evidence>
<gene>
    <name evidence="2" type="ORF">METZ01_LOCUS252268</name>
</gene>
<organism evidence="2">
    <name type="scientific">marine metagenome</name>
    <dbReference type="NCBI Taxonomy" id="408172"/>
    <lineage>
        <taxon>unclassified sequences</taxon>
        <taxon>metagenomes</taxon>
        <taxon>ecological metagenomes</taxon>
    </lineage>
</organism>
<dbReference type="EMBL" id="UINC01067599">
    <property type="protein sequence ID" value="SVB99414.1"/>
    <property type="molecule type" value="Genomic_DNA"/>
</dbReference>